<dbReference type="PANTHER" id="PTHR12686">
    <property type="entry name" value="3'-5' EXORIBONUCLEASE CSL4-RELATED"/>
    <property type="match status" value="1"/>
</dbReference>
<dbReference type="OrthoDB" id="440760at2759"/>
<name>A0A8C4VS31_9SAUR</name>
<dbReference type="Ensembl" id="ENSGEVT00005005465.1">
    <property type="protein sequence ID" value="ENSGEVP00005005242.1"/>
    <property type="gene ID" value="ENSGEVG00005003669.1"/>
</dbReference>
<evidence type="ECO:0000313" key="5">
    <source>
        <dbReference type="Ensembl" id="ENSGEVP00005005242.1"/>
    </source>
</evidence>
<accession>A0A8C4VS31</accession>
<dbReference type="Proteomes" id="UP000694390">
    <property type="component" value="Chromosome 7"/>
</dbReference>
<evidence type="ECO:0000256" key="3">
    <source>
        <dbReference type="ARBA" id="ARBA00022835"/>
    </source>
</evidence>
<feature type="domain" description="Exosome complex component CSL4 C-terminal" evidence="4">
    <location>
        <begin position="36"/>
        <end position="81"/>
    </location>
</feature>
<evidence type="ECO:0000259" key="4">
    <source>
        <dbReference type="Pfam" id="PF10447"/>
    </source>
</evidence>
<evidence type="ECO:0000256" key="2">
    <source>
        <dbReference type="ARBA" id="ARBA00022490"/>
    </source>
</evidence>
<dbReference type="Pfam" id="PF10447">
    <property type="entry name" value="EXOSC1"/>
    <property type="match status" value="1"/>
</dbReference>
<comment type="subcellular location">
    <subcellularLocation>
        <location evidence="1">Nucleus</location>
        <location evidence="1">Nucleolus</location>
    </subcellularLocation>
</comment>
<dbReference type="AlphaFoldDB" id="A0A8C4VS31"/>
<dbReference type="InterPro" id="IPR039771">
    <property type="entry name" value="Csl4"/>
</dbReference>
<dbReference type="GO" id="GO:0006396">
    <property type="term" value="P:RNA processing"/>
    <property type="evidence" value="ECO:0007669"/>
    <property type="project" value="InterPro"/>
</dbReference>
<dbReference type="SUPFAM" id="SSF50249">
    <property type="entry name" value="Nucleic acid-binding proteins"/>
    <property type="match status" value="1"/>
</dbReference>
<organism evidence="5 6">
    <name type="scientific">Gopherus evgoodei</name>
    <name type="common">Goodes thornscrub tortoise</name>
    <dbReference type="NCBI Taxonomy" id="1825980"/>
    <lineage>
        <taxon>Eukaryota</taxon>
        <taxon>Metazoa</taxon>
        <taxon>Chordata</taxon>
        <taxon>Craniata</taxon>
        <taxon>Vertebrata</taxon>
        <taxon>Euteleostomi</taxon>
        <taxon>Archelosauria</taxon>
        <taxon>Testudinata</taxon>
        <taxon>Testudines</taxon>
        <taxon>Cryptodira</taxon>
        <taxon>Durocryptodira</taxon>
        <taxon>Testudinoidea</taxon>
        <taxon>Testudinidae</taxon>
        <taxon>Gopherus</taxon>
    </lineage>
</organism>
<dbReference type="Gene3D" id="2.40.50.140">
    <property type="entry name" value="Nucleic acid-binding proteins"/>
    <property type="match status" value="1"/>
</dbReference>
<evidence type="ECO:0000256" key="1">
    <source>
        <dbReference type="ARBA" id="ARBA00004604"/>
    </source>
</evidence>
<dbReference type="GO" id="GO:0000176">
    <property type="term" value="C:nuclear exosome (RNase complex)"/>
    <property type="evidence" value="ECO:0007669"/>
    <property type="project" value="TreeGrafter"/>
</dbReference>
<dbReference type="PROSITE" id="PS50096">
    <property type="entry name" value="IQ"/>
    <property type="match status" value="1"/>
</dbReference>
<dbReference type="InterPro" id="IPR019495">
    <property type="entry name" value="EXOSC1_C"/>
</dbReference>
<sequence>MCTSGGSAQPRVHARISPHRCAALTPALPRCTSCTSASTPLKSTFRGTIRREDIRATEKDKVEVYKSFRPGDIVLAKVISLGDMQSNYLRAQRRMSWVWWWLTAKQGHRWCRSAGVRCSAPGHTPRSSARWPACSRNSCRPSWPACAPSLLQGHQPAPPLSSLNQSNPCRPVSQDLTCPRAGGLCMQPAPPGASTGFWIVLRLVWGGGSRVPYALLQGVAPARALLPSLVFKLLCPE</sequence>
<dbReference type="InterPro" id="IPR012340">
    <property type="entry name" value="NA-bd_OB-fold"/>
</dbReference>
<proteinExistence type="predicted"/>
<keyword evidence="3" id="KW-0271">Exosome</keyword>
<dbReference type="GO" id="GO:0005737">
    <property type="term" value="C:cytoplasm"/>
    <property type="evidence" value="ECO:0007669"/>
    <property type="project" value="TreeGrafter"/>
</dbReference>
<dbReference type="GO" id="GO:0003723">
    <property type="term" value="F:RNA binding"/>
    <property type="evidence" value="ECO:0007669"/>
    <property type="project" value="InterPro"/>
</dbReference>
<protein>
    <recommendedName>
        <fullName evidence="4">Exosome complex component CSL4 C-terminal domain-containing protein</fullName>
    </recommendedName>
</protein>
<reference evidence="5" key="2">
    <citation type="submission" date="2025-08" db="UniProtKB">
        <authorList>
            <consortium name="Ensembl"/>
        </authorList>
    </citation>
    <scope>IDENTIFICATION</scope>
</reference>
<dbReference type="GeneTree" id="ENSGT00390000015287"/>
<evidence type="ECO:0000313" key="6">
    <source>
        <dbReference type="Proteomes" id="UP000694390"/>
    </source>
</evidence>
<dbReference type="GO" id="GO:0005730">
    <property type="term" value="C:nucleolus"/>
    <property type="evidence" value="ECO:0007669"/>
    <property type="project" value="UniProtKB-SubCell"/>
</dbReference>
<dbReference type="PANTHER" id="PTHR12686:SF8">
    <property type="entry name" value="EXOSOME COMPLEX COMPONENT CSL4"/>
    <property type="match status" value="1"/>
</dbReference>
<keyword evidence="6" id="KW-1185">Reference proteome</keyword>
<keyword evidence="2" id="KW-0963">Cytoplasm</keyword>
<reference evidence="5" key="3">
    <citation type="submission" date="2025-09" db="UniProtKB">
        <authorList>
            <consortium name="Ensembl"/>
        </authorList>
    </citation>
    <scope>IDENTIFICATION</scope>
</reference>
<reference evidence="5" key="1">
    <citation type="submission" date="2019-06" db="EMBL/GenBank/DDBJ databases">
        <title>G10K-VGP Goodes thornscrub tortoise genome, primary haplotype.</title>
        <authorList>
            <person name="Murphy B."/>
            <person name="Edwards T."/>
            <person name="Rhie A."/>
            <person name="Koren S."/>
            <person name="Phillippy A."/>
            <person name="Fedrigo O."/>
            <person name="Haase B."/>
            <person name="Mountcastle J."/>
            <person name="Lewin H."/>
            <person name="Damas J."/>
            <person name="Howe K."/>
            <person name="Formenti G."/>
            <person name="Myers G."/>
            <person name="Durbin R."/>
            <person name="Jarvis E.D."/>
        </authorList>
    </citation>
    <scope>NUCLEOTIDE SEQUENCE [LARGE SCALE GENOMIC DNA]</scope>
</reference>